<dbReference type="KEGG" id="xcl:G4Z02_00090"/>
<reference evidence="12 13" key="1">
    <citation type="submission" date="2020-02" db="EMBL/GenBank/DDBJ databases">
        <authorList>
            <person name="Zheng R.K."/>
            <person name="Sun C.M."/>
        </authorList>
    </citation>
    <scope>NUCLEOTIDE SEQUENCE [LARGE SCALE GENOMIC DNA]</scope>
    <source>
        <strain evidence="13">zrk13</strain>
    </source>
</reference>
<gene>
    <name evidence="12" type="ORF">G4Z02_00090</name>
</gene>
<dbReference type="GO" id="GO:0016853">
    <property type="term" value="F:isomerase activity"/>
    <property type="evidence" value="ECO:0007669"/>
    <property type="project" value="UniProtKB-KW"/>
</dbReference>
<organism evidence="12 13">
    <name type="scientific">Candidatus Xianfuyuplasma coldseepsis</name>
    <dbReference type="NCBI Taxonomy" id="2782163"/>
    <lineage>
        <taxon>Bacteria</taxon>
        <taxon>Bacillati</taxon>
        <taxon>Mycoplasmatota</taxon>
        <taxon>Mollicutes</taxon>
        <taxon>Candidatus Izemoplasmatales</taxon>
        <taxon>Candidatus Izemoplasmataceae</taxon>
        <taxon>Candidatus Xianfuyuplasma</taxon>
    </lineage>
</organism>
<dbReference type="GO" id="GO:0046872">
    <property type="term" value="F:metal ion binding"/>
    <property type="evidence" value="ECO:0007669"/>
    <property type="project" value="UniProtKB-KW"/>
</dbReference>
<comment type="cofactor">
    <cofactor evidence="1 10">
        <name>pyridoxal 5'-phosphate</name>
        <dbReference type="ChEBI" id="CHEBI:597326"/>
    </cofactor>
</comment>
<evidence type="ECO:0000259" key="11">
    <source>
        <dbReference type="PROSITE" id="PS51918"/>
    </source>
</evidence>
<evidence type="ECO:0000256" key="5">
    <source>
        <dbReference type="ARBA" id="ARBA00022898"/>
    </source>
</evidence>
<sequence>MSPNIESIRRSDELQEKTTQYLQFKSNIHQKIMNSEDEYTKRKQRLLDYFNGTEDDWENWHWQMKNRIQDVATLSLFVDLSTTDYNEIARVVKHNRFAIVPYYVAIASRDIHHPVNMLSIPRVAEIVDTTGYDDPMAEEFTNPAGSITRRYPDRLIINVTNICAMYCRHCQRRRLIGESDHHTPVEIINESIEFIRNHPEIRDVLLTGGDALLLSDHQLESILQQLRAIPHVEIIRIGSRTPVTMPMRITPELVQMIKQYHPVYLNTHYNHPYELTTRSMKACEVLANHGIVVGNQAVLLRGINDDPYIMTYLNQRLLQARVRPYYLFHAKSVKGTSHFIPSLSRGLEIMDFMRGFTSGLAIPTYIMNAPGGLGKVPLLPQYIVNKSKNTYTIRTWEDKTFEYADSEY</sequence>
<dbReference type="Proteomes" id="UP000514720">
    <property type="component" value="Chromosome"/>
</dbReference>
<evidence type="ECO:0000313" key="12">
    <source>
        <dbReference type="EMBL" id="QMS84204.1"/>
    </source>
</evidence>
<dbReference type="CDD" id="cd01335">
    <property type="entry name" value="Radical_SAM"/>
    <property type="match status" value="1"/>
</dbReference>
<name>A0A7L7KQI8_9MOLU</name>
<proteinExistence type="predicted"/>
<keyword evidence="13" id="KW-1185">Reference proteome</keyword>
<evidence type="ECO:0000256" key="8">
    <source>
        <dbReference type="ARBA" id="ARBA00023235"/>
    </source>
</evidence>
<keyword evidence="5 10" id="KW-0663">Pyridoxal phosphate</keyword>
<feature type="modified residue" description="N6-(pyridoxal phosphate)lysine" evidence="10">
    <location>
        <position position="375"/>
    </location>
</feature>
<dbReference type="Gene3D" id="3.20.20.70">
    <property type="entry name" value="Aldolase class I"/>
    <property type="match status" value="1"/>
</dbReference>
<feature type="domain" description="Radical SAM core" evidence="11">
    <location>
        <begin position="149"/>
        <end position="360"/>
    </location>
</feature>
<feature type="binding site" evidence="9">
    <location>
        <position position="170"/>
    </location>
    <ligand>
        <name>[4Fe-4S] cluster</name>
        <dbReference type="ChEBI" id="CHEBI:49883"/>
        <note>4Fe-4S-S-AdoMet</note>
    </ligand>
</feature>
<evidence type="ECO:0000256" key="10">
    <source>
        <dbReference type="PIRSR" id="PIRSR603739-50"/>
    </source>
</evidence>
<dbReference type="NCBIfam" id="TIGR00238">
    <property type="entry name" value="KamA family radical SAM protein"/>
    <property type="match status" value="1"/>
</dbReference>
<dbReference type="SUPFAM" id="SSF102114">
    <property type="entry name" value="Radical SAM enzymes"/>
    <property type="match status" value="1"/>
</dbReference>
<evidence type="ECO:0000313" key="13">
    <source>
        <dbReference type="Proteomes" id="UP000514720"/>
    </source>
</evidence>
<keyword evidence="4 9" id="KW-0479">Metal-binding</keyword>
<evidence type="ECO:0000256" key="2">
    <source>
        <dbReference type="ARBA" id="ARBA00022485"/>
    </source>
</evidence>
<feature type="binding site" evidence="9">
    <location>
        <position position="163"/>
    </location>
    <ligand>
        <name>[4Fe-4S] cluster</name>
        <dbReference type="ChEBI" id="CHEBI:49883"/>
        <note>4Fe-4S-S-AdoMet</note>
    </ligand>
</feature>
<dbReference type="PIRSF" id="PIRSF004911">
    <property type="entry name" value="DUF160"/>
    <property type="match status" value="1"/>
</dbReference>
<dbReference type="PROSITE" id="PS51918">
    <property type="entry name" value="RADICAL_SAM"/>
    <property type="match status" value="1"/>
</dbReference>
<dbReference type="GO" id="GO:0051539">
    <property type="term" value="F:4 iron, 4 sulfur cluster binding"/>
    <property type="evidence" value="ECO:0007669"/>
    <property type="project" value="UniProtKB-KW"/>
</dbReference>
<evidence type="ECO:0000256" key="9">
    <source>
        <dbReference type="PIRSR" id="PIRSR004911-1"/>
    </source>
</evidence>
<evidence type="ECO:0000256" key="7">
    <source>
        <dbReference type="ARBA" id="ARBA00023014"/>
    </source>
</evidence>
<dbReference type="PANTHER" id="PTHR30538">
    <property type="entry name" value="LYSINE 2,3-AMINOMUTASE-RELATED"/>
    <property type="match status" value="1"/>
</dbReference>
<keyword evidence="3" id="KW-0949">S-adenosyl-L-methionine</keyword>
<evidence type="ECO:0000256" key="6">
    <source>
        <dbReference type="ARBA" id="ARBA00023004"/>
    </source>
</evidence>
<dbReference type="Gene3D" id="6.10.140.1170">
    <property type="match status" value="1"/>
</dbReference>
<keyword evidence="6" id="KW-0408">Iron</keyword>
<evidence type="ECO:0000256" key="1">
    <source>
        <dbReference type="ARBA" id="ARBA00001933"/>
    </source>
</evidence>
<keyword evidence="2 9" id="KW-0004">4Fe-4S</keyword>
<keyword evidence="8" id="KW-0413">Isomerase</keyword>
<evidence type="ECO:0000256" key="4">
    <source>
        <dbReference type="ARBA" id="ARBA00022723"/>
    </source>
</evidence>
<dbReference type="InterPro" id="IPR058240">
    <property type="entry name" value="rSAM_sf"/>
</dbReference>
<dbReference type="Pfam" id="PF04055">
    <property type="entry name" value="Radical_SAM"/>
    <property type="match status" value="1"/>
</dbReference>
<dbReference type="InterPro" id="IPR025895">
    <property type="entry name" value="LAM_C_dom"/>
</dbReference>
<dbReference type="PANTHER" id="PTHR30538:SF1">
    <property type="entry name" value="L-LYSINE 2,3-AMINOMUTASE"/>
    <property type="match status" value="1"/>
</dbReference>
<dbReference type="Pfam" id="PF12544">
    <property type="entry name" value="LAM_C"/>
    <property type="match status" value="1"/>
</dbReference>
<dbReference type="InterPro" id="IPR003739">
    <property type="entry name" value="Lys_aminomutase/Glu_NH3_mut"/>
</dbReference>
<keyword evidence="7 9" id="KW-0411">Iron-sulfur</keyword>
<feature type="binding site" evidence="9">
    <location>
        <position position="167"/>
    </location>
    <ligand>
        <name>[4Fe-4S] cluster</name>
        <dbReference type="ChEBI" id="CHEBI:49883"/>
        <note>4Fe-4S-S-AdoMet</note>
    </ligand>
</feature>
<dbReference type="InterPro" id="IPR007197">
    <property type="entry name" value="rSAM"/>
</dbReference>
<dbReference type="EMBL" id="CP048914">
    <property type="protein sequence ID" value="QMS84204.1"/>
    <property type="molecule type" value="Genomic_DNA"/>
</dbReference>
<evidence type="ECO:0000256" key="3">
    <source>
        <dbReference type="ARBA" id="ARBA00022691"/>
    </source>
</evidence>
<dbReference type="RefSeq" id="WP_258877816.1">
    <property type="nucleotide sequence ID" value="NZ_CP048914.1"/>
</dbReference>
<dbReference type="SFLD" id="SFLDG01070">
    <property type="entry name" value="PLP-dependent"/>
    <property type="match status" value="1"/>
</dbReference>
<protein>
    <submittedName>
        <fullName evidence="12">KamA family radical SAM protein</fullName>
    </submittedName>
</protein>
<dbReference type="InterPro" id="IPR013785">
    <property type="entry name" value="Aldolase_TIM"/>
</dbReference>
<dbReference type="AlphaFoldDB" id="A0A7L7KQI8"/>
<dbReference type="SFLD" id="SFLDS00029">
    <property type="entry name" value="Radical_SAM"/>
    <property type="match status" value="1"/>
</dbReference>
<accession>A0A7L7KQI8</accession>